<reference evidence="6 7" key="2">
    <citation type="submission" date="2016-08" db="EMBL/GenBank/DDBJ databases">
        <title>Pervasive Adenine N6-methylation of Active Genes in Fungi.</title>
        <authorList>
            <consortium name="DOE Joint Genome Institute"/>
            <person name="Mondo S.J."/>
            <person name="Dannebaum R.O."/>
            <person name="Kuo R.C."/>
            <person name="Labutti K."/>
            <person name="Haridas S."/>
            <person name="Kuo A."/>
            <person name="Salamov A."/>
            <person name="Ahrendt S.R."/>
            <person name="Lipzen A."/>
            <person name="Sullivan W."/>
            <person name="Andreopoulos W.B."/>
            <person name="Clum A."/>
            <person name="Lindquist E."/>
            <person name="Daum C."/>
            <person name="Ramamoorthy G.K."/>
            <person name="Gryganskyi A."/>
            <person name="Culley D."/>
            <person name="Magnuson J.K."/>
            <person name="James T.Y."/>
            <person name="O'Malley M.A."/>
            <person name="Stajich J.E."/>
            <person name="Spatafora J.W."/>
            <person name="Visel A."/>
            <person name="Grigoriev I.V."/>
        </authorList>
    </citation>
    <scope>NUCLEOTIDE SEQUENCE [LARGE SCALE GENOMIC DNA]</scope>
    <source>
        <strain evidence="6 7">S4</strain>
    </source>
</reference>
<evidence type="ECO:0000256" key="4">
    <source>
        <dbReference type="ARBA" id="ARBA00022989"/>
    </source>
</evidence>
<dbReference type="Pfam" id="PF04930">
    <property type="entry name" value="FUN14"/>
    <property type="match status" value="1"/>
</dbReference>
<name>A0A1Y1XRA0_9FUNG</name>
<reference evidence="6 7" key="1">
    <citation type="submission" date="2016-08" db="EMBL/GenBank/DDBJ databases">
        <title>A Parts List for Fungal Cellulosomes Revealed by Comparative Genomics.</title>
        <authorList>
            <consortium name="DOE Joint Genome Institute"/>
            <person name="Haitjema C.H."/>
            <person name="Gilmore S.P."/>
            <person name="Henske J.K."/>
            <person name="Solomon K.V."/>
            <person name="De Groot R."/>
            <person name="Kuo A."/>
            <person name="Mondo S.J."/>
            <person name="Salamov A.A."/>
            <person name="Labutti K."/>
            <person name="Zhao Z."/>
            <person name="Chiniquy J."/>
            <person name="Barry K."/>
            <person name="Brewer H.M."/>
            <person name="Purvine S.O."/>
            <person name="Wright A.T."/>
            <person name="Boxma B."/>
            <person name="Van Alen T."/>
            <person name="Hackstein J.H."/>
            <person name="Baker S.E."/>
            <person name="Grigoriev I.V."/>
            <person name="O'Malley M.A."/>
        </authorList>
    </citation>
    <scope>NUCLEOTIDE SEQUENCE [LARGE SCALE GENOMIC DNA]</scope>
    <source>
        <strain evidence="6 7">S4</strain>
    </source>
</reference>
<organism evidence="6 7">
    <name type="scientific">Anaeromyces robustus</name>
    <dbReference type="NCBI Taxonomy" id="1754192"/>
    <lineage>
        <taxon>Eukaryota</taxon>
        <taxon>Fungi</taxon>
        <taxon>Fungi incertae sedis</taxon>
        <taxon>Chytridiomycota</taxon>
        <taxon>Chytridiomycota incertae sedis</taxon>
        <taxon>Neocallimastigomycetes</taxon>
        <taxon>Neocallimastigales</taxon>
        <taxon>Neocallimastigaceae</taxon>
        <taxon>Anaeromyces</taxon>
    </lineage>
</organism>
<accession>A0A1Y1XRA0</accession>
<evidence type="ECO:0000256" key="1">
    <source>
        <dbReference type="ARBA" id="ARBA00004370"/>
    </source>
</evidence>
<evidence type="ECO:0000256" key="5">
    <source>
        <dbReference type="ARBA" id="ARBA00023136"/>
    </source>
</evidence>
<comment type="subcellular location">
    <subcellularLocation>
        <location evidence="1">Membrane</location>
    </subcellularLocation>
</comment>
<dbReference type="GO" id="GO:0016020">
    <property type="term" value="C:membrane"/>
    <property type="evidence" value="ECO:0007669"/>
    <property type="project" value="UniProtKB-SubCell"/>
</dbReference>
<dbReference type="PROSITE" id="PS00018">
    <property type="entry name" value="EF_HAND_1"/>
    <property type="match status" value="1"/>
</dbReference>
<dbReference type="EMBL" id="MCFG01000001">
    <property type="protein sequence ID" value="ORX88278.1"/>
    <property type="molecule type" value="Genomic_DNA"/>
</dbReference>
<proteinExistence type="inferred from homology"/>
<sequence length="126" mass="13332">MSKGKEEIDIDLPDEITKPGSAKEISIGCIAGFCSGYATKKLSKKAGVALGAGFIGLQALNYTGLVTVHWDILEKKLVKSLDQDNDGKLTKNDLNIATARYVHLLTQDLPFAGGFAASFALGMKSG</sequence>
<dbReference type="Proteomes" id="UP000193944">
    <property type="component" value="Unassembled WGS sequence"/>
</dbReference>
<dbReference type="PANTHER" id="PTHR21346:SF10">
    <property type="entry name" value="TRANSMEMBRANE PROTEIN"/>
    <property type="match status" value="1"/>
</dbReference>
<dbReference type="InterPro" id="IPR018247">
    <property type="entry name" value="EF_Hand_1_Ca_BS"/>
</dbReference>
<protein>
    <recommendedName>
        <fullName evidence="8">FUN14-domain-containing protein</fullName>
    </recommendedName>
</protein>
<dbReference type="PANTHER" id="PTHR21346">
    <property type="entry name" value="FUN14 DOMAIN CONTAINING"/>
    <property type="match status" value="1"/>
</dbReference>
<evidence type="ECO:0000256" key="2">
    <source>
        <dbReference type="ARBA" id="ARBA00009160"/>
    </source>
</evidence>
<keyword evidence="3" id="KW-0812">Transmembrane</keyword>
<gene>
    <name evidence="6" type="ORF">BCR32DRAFT_288784</name>
</gene>
<dbReference type="OrthoDB" id="163794at2759"/>
<evidence type="ECO:0008006" key="8">
    <source>
        <dbReference type="Google" id="ProtNLM"/>
    </source>
</evidence>
<keyword evidence="7" id="KW-1185">Reference proteome</keyword>
<dbReference type="STRING" id="1754192.A0A1Y1XRA0"/>
<evidence type="ECO:0000313" key="7">
    <source>
        <dbReference type="Proteomes" id="UP000193944"/>
    </source>
</evidence>
<comment type="similarity">
    <text evidence="2">Belongs to the FUN14 family.</text>
</comment>
<comment type="caution">
    <text evidence="6">The sequence shown here is derived from an EMBL/GenBank/DDBJ whole genome shotgun (WGS) entry which is preliminary data.</text>
</comment>
<evidence type="ECO:0000256" key="3">
    <source>
        <dbReference type="ARBA" id="ARBA00022692"/>
    </source>
</evidence>
<keyword evidence="4" id="KW-1133">Transmembrane helix</keyword>
<keyword evidence="5" id="KW-0472">Membrane</keyword>
<dbReference type="InterPro" id="IPR007014">
    <property type="entry name" value="FUN14"/>
</dbReference>
<dbReference type="AlphaFoldDB" id="A0A1Y1XRA0"/>
<evidence type="ECO:0000313" key="6">
    <source>
        <dbReference type="EMBL" id="ORX88278.1"/>
    </source>
</evidence>